<accession>A0A3M7QXI5</accession>
<keyword evidence="1" id="KW-0472">Membrane</keyword>
<feature type="region of interest" description="Disordered" evidence="2">
    <location>
        <begin position="198"/>
        <end position="244"/>
    </location>
</feature>
<dbReference type="Proteomes" id="UP000276133">
    <property type="component" value="Unassembled WGS sequence"/>
</dbReference>
<comment type="similarity">
    <text evidence="1">Belongs to the pecanex family.</text>
</comment>
<proteinExistence type="inferred from homology"/>
<feature type="transmembrane region" description="Helical" evidence="1">
    <location>
        <begin position="42"/>
        <end position="63"/>
    </location>
</feature>
<dbReference type="AlphaFoldDB" id="A0A3M7QXI5"/>
<comment type="subcellular location">
    <subcellularLocation>
        <location evidence="1">Membrane</location>
        <topology evidence="1">Multi-pass membrane protein</topology>
    </subcellularLocation>
</comment>
<keyword evidence="1" id="KW-1133">Transmembrane helix</keyword>
<sequence>MLNHLVEVVLQSIWSSLTGGWFYDPHLSIFINTLFPSNFFTWLIYTLVIFIAFTCIKLINYLLNRMFDKNKILVDEKVVKVPKLKLKASKKRKELNSQLRSILTRPLNSSMGVPDWSHTLSQSNRSQTDQINTIIQTFETSLNASQADSLVNSIANSNNINQPDAESNVNVLNNENSINLDASIGSRKSFKSVRKTFSESNRGLNNNLSSKSCSLSTSSQGSNEDPQNDVNYEKISNPKRDDGLNEVNLEDQCLIKIIGTLPSNQNDLEDNSNRSLFKISEESLHNQNNPKGNKILLFENKNDRIKETIDQFDLSHENKKRSILSTVDANIQINSIGMKKISYQIVFISLKS</sequence>
<evidence type="ECO:0000256" key="1">
    <source>
        <dbReference type="RuleBase" id="RU367089"/>
    </source>
</evidence>
<dbReference type="OrthoDB" id="10037631at2759"/>
<name>A0A3M7QXI5_BRAPC</name>
<dbReference type="GO" id="GO:0016020">
    <property type="term" value="C:membrane"/>
    <property type="evidence" value="ECO:0007669"/>
    <property type="project" value="UniProtKB-SubCell"/>
</dbReference>
<evidence type="ECO:0000313" key="3">
    <source>
        <dbReference type="EMBL" id="RNA15821.1"/>
    </source>
</evidence>
<dbReference type="InterPro" id="IPR039797">
    <property type="entry name" value="Pecanex"/>
</dbReference>
<evidence type="ECO:0000256" key="2">
    <source>
        <dbReference type="SAM" id="MobiDB-lite"/>
    </source>
</evidence>
<keyword evidence="1" id="KW-0812">Transmembrane</keyword>
<protein>
    <recommendedName>
        <fullName evidence="1">Pecanex-like protein</fullName>
    </recommendedName>
</protein>
<organism evidence="3 4">
    <name type="scientific">Brachionus plicatilis</name>
    <name type="common">Marine rotifer</name>
    <name type="synonym">Brachionus muelleri</name>
    <dbReference type="NCBI Taxonomy" id="10195"/>
    <lineage>
        <taxon>Eukaryota</taxon>
        <taxon>Metazoa</taxon>
        <taxon>Spiralia</taxon>
        <taxon>Gnathifera</taxon>
        <taxon>Rotifera</taxon>
        <taxon>Eurotatoria</taxon>
        <taxon>Monogononta</taxon>
        <taxon>Pseudotrocha</taxon>
        <taxon>Ploima</taxon>
        <taxon>Brachionidae</taxon>
        <taxon>Brachionus</taxon>
    </lineage>
</organism>
<dbReference type="PANTHER" id="PTHR12372:SF7">
    <property type="entry name" value="PROTEIN PECANEX"/>
    <property type="match status" value="1"/>
</dbReference>
<reference evidence="3 4" key="1">
    <citation type="journal article" date="2018" name="Sci. Rep.">
        <title>Genomic signatures of local adaptation to the degree of environmental predictability in rotifers.</title>
        <authorList>
            <person name="Franch-Gras L."/>
            <person name="Hahn C."/>
            <person name="Garcia-Roger E.M."/>
            <person name="Carmona M.J."/>
            <person name="Serra M."/>
            <person name="Gomez A."/>
        </authorList>
    </citation>
    <scope>NUCLEOTIDE SEQUENCE [LARGE SCALE GENOMIC DNA]</scope>
    <source>
        <strain evidence="3">HYR1</strain>
    </source>
</reference>
<dbReference type="PANTHER" id="PTHR12372">
    <property type="entry name" value="PECANEX"/>
    <property type="match status" value="1"/>
</dbReference>
<evidence type="ECO:0000313" key="4">
    <source>
        <dbReference type="Proteomes" id="UP000276133"/>
    </source>
</evidence>
<comment type="caution">
    <text evidence="1">Lacks conserved residue(s) required for the propagation of feature annotation.</text>
</comment>
<gene>
    <name evidence="3" type="ORF">BpHYR1_026460</name>
</gene>
<feature type="compositionally biased region" description="Low complexity" evidence="2">
    <location>
        <begin position="204"/>
        <end position="223"/>
    </location>
</feature>
<keyword evidence="4" id="KW-1185">Reference proteome</keyword>
<comment type="caution">
    <text evidence="3">The sequence shown here is derived from an EMBL/GenBank/DDBJ whole genome shotgun (WGS) entry which is preliminary data.</text>
</comment>
<dbReference type="EMBL" id="REGN01004882">
    <property type="protein sequence ID" value="RNA15821.1"/>
    <property type="molecule type" value="Genomic_DNA"/>
</dbReference>